<dbReference type="VEuPathDB" id="VectorBase:HLOH_056465"/>
<dbReference type="GO" id="GO:0003743">
    <property type="term" value="F:translation initiation factor activity"/>
    <property type="evidence" value="ECO:0007669"/>
    <property type="project" value="UniProtKB-KW"/>
</dbReference>
<dbReference type="InterPro" id="IPR023398">
    <property type="entry name" value="TIF_eIF4e-like"/>
</dbReference>
<dbReference type="GO" id="GO:0000340">
    <property type="term" value="F:RNA 7-methylguanosine cap binding"/>
    <property type="evidence" value="ECO:0007669"/>
    <property type="project" value="TreeGrafter"/>
</dbReference>
<keyword evidence="2 6" id="KW-0396">Initiation factor</keyword>
<dbReference type="Proteomes" id="UP000821853">
    <property type="component" value="Chromosome 1"/>
</dbReference>
<accession>A0A9J6FBV5</accession>
<feature type="compositionally biased region" description="Basic and acidic residues" evidence="7">
    <location>
        <begin position="1"/>
        <end position="21"/>
    </location>
</feature>
<proteinExistence type="inferred from homology"/>
<dbReference type="PANTHER" id="PTHR11960:SF8">
    <property type="entry name" value="EUKARYOTIC TRANSLATION INITIATION FACTOR 4E1-RELATED"/>
    <property type="match status" value="1"/>
</dbReference>
<evidence type="ECO:0000256" key="1">
    <source>
        <dbReference type="ARBA" id="ARBA00009860"/>
    </source>
</evidence>
<comment type="caution">
    <text evidence="8">The sequence shown here is derived from an EMBL/GenBank/DDBJ whole genome shotgun (WGS) entry which is preliminary data.</text>
</comment>
<keyword evidence="4 6" id="KW-0694">RNA-binding</keyword>
<dbReference type="GO" id="GO:0006417">
    <property type="term" value="P:regulation of translation"/>
    <property type="evidence" value="ECO:0007669"/>
    <property type="project" value="UniProtKB-KW"/>
</dbReference>
<comment type="similarity">
    <text evidence="1 6">Belongs to the eukaryotic initiation factor 4E family.</text>
</comment>
<organism evidence="8 9">
    <name type="scientific">Haemaphysalis longicornis</name>
    <name type="common">Bush tick</name>
    <dbReference type="NCBI Taxonomy" id="44386"/>
    <lineage>
        <taxon>Eukaryota</taxon>
        <taxon>Metazoa</taxon>
        <taxon>Ecdysozoa</taxon>
        <taxon>Arthropoda</taxon>
        <taxon>Chelicerata</taxon>
        <taxon>Arachnida</taxon>
        <taxon>Acari</taxon>
        <taxon>Parasitiformes</taxon>
        <taxon>Ixodida</taxon>
        <taxon>Ixodoidea</taxon>
        <taxon>Ixodidae</taxon>
        <taxon>Haemaphysalinae</taxon>
        <taxon>Haemaphysalis</taxon>
    </lineage>
</organism>
<dbReference type="InterPro" id="IPR001040">
    <property type="entry name" value="TIF_eIF_4E"/>
</dbReference>
<dbReference type="OrthoDB" id="590761at2759"/>
<dbReference type="SUPFAM" id="SSF55418">
    <property type="entry name" value="eIF4e-like"/>
    <property type="match status" value="1"/>
</dbReference>
<gene>
    <name evidence="8" type="ORF">HPB48_019835</name>
</gene>
<dbReference type="OMA" id="FQGNDER"/>
<evidence type="ECO:0000256" key="7">
    <source>
        <dbReference type="SAM" id="MobiDB-lite"/>
    </source>
</evidence>
<dbReference type="AlphaFoldDB" id="A0A9J6FBV5"/>
<evidence type="ECO:0000313" key="8">
    <source>
        <dbReference type="EMBL" id="KAH9360247.1"/>
    </source>
</evidence>
<sequence length="266" mass="29262">MHQEEAEAGEKQPLEPPKELEASAAAKVARHELLGAEGVNEQPGEIAMAEAKDNPRASGATSGAGALEKLSVSSVVGRGSSNLGYRWCLWFQGNDERRSWEDNLMEVTSFQTLEDFWTLHNHIERASNLHQGCAYALFRYGIEPSMGGPRNRNGGQWIFTVERGRRDLDSTWLQVLLCLVTDKFGEHSADVCGAVLQVRSEDDVIAVWTTNKRNEVANIAVGRTLEEQLMLLPGEVITFRSHADIAQPEGGDESVAKYEACCCSCP</sequence>
<dbReference type="Pfam" id="PF01652">
    <property type="entry name" value="IF4E"/>
    <property type="match status" value="1"/>
</dbReference>
<evidence type="ECO:0000256" key="2">
    <source>
        <dbReference type="ARBA" id="ARBA00022540"/>
    </source>
</evidence>
<evidence type="ECO:0000256" key="5">
    <source>
        <dbReference type="ARBA" id="ARBA00022917"/>
    </source>
</evidence>
<keyword evidence="5 6" id="KW-0648">Protein biosynthesis</keyword>
<reference evidence="8 9" key="1">
    <citation type="journal article" date="2020" name="Cell">
        <title>Large-Scale Comparative Analyses of Tick Genomes Elucidate Their Genetic Diversity and Vector Capacities.</title>
        <authorList>
            <consortium name="Tick Genome and Microbiome Consortium (TIGMIC)"/>
            <person name="Jia N."/>
            <person name="Wang J."/>
            <person name="Shi W."/>
            <person name="Du L."/>
            <person name="Sun Y."/>
            <person name="Zhan W."/>
            <person name="Jiang J.F."/>
            <person name="Wang Q."/>
            <person name="Zhang B."/>
            <person name="Ji P."/>
            <person name="Bell-Sakyi L."/>
            <person name="Cui X.M."/>
            <person name="Yuan T.T."/>
            <person name="Jiang B.G."/>
            <person name="Yang W.F."/>
            <person name="Lam T.T."/>
            <person name="Chang Q.C."/>
            <person name="Ding S.J."/>
            <person name="Wang X.J."/>
            <person name="Zhu J.G."/>
            <person name="Ruan X.D."/>
            <person name="Zhao L."/>
            <person name="Wei J.T."/>
            <person name="Ye R.Z."/>
            <person name="Que T.C."/>
            <person name="Du C.H."/>
            <person name="Zhou Y.H."/>
            <person name="Cheng J.X."/>
            <person name="Dai P.F."/>
            <person name="Guo W.B."/>
            <person name="Han X.H."/>
            <person name="Huang E.J."/>
            <person name="Li L.F."/>
            <person name="Wei W."/>
            <person name="Gao Y.C."/>
            <person name="Liu J.Z."/>
            <person name="Shao H.Z."/>
            <person name="Wang X."/>
            <person name="Wang C.C."/>
            <person name="Yang T.C."/>
            <person name="Huo Q.B."/>
            <person name="Li W."/>
            <person name="Chen H.Y."/>
            <person name="Chen S.E."/>
            <person name="Zhou L.G."/>
            <person name="Ni X.B."/>
            <person name="Tian J.H."/>
            <person name="Sheng Y."/>
            <person name="Liu T."/>
            <person name="Pan Y.S."/>
            <person name="Xia L.Y."/>
            <person name="Li J."/>
            <person name="Zhao F."/>
            <person name="Cao W.C."/>
        </authorList>
    </citation>
    <scope>NUCLEOTIDE SEQUENCE [LARGE SCALE GENOMIC DNA]</scope>
    <source>
        <strain evidence="8">HaeL-2018</strain>
    </source>
</reference>
<dbReference type="PANTHER" id="PTHR11960">
    <property type="entry name" value="EUKARYOTIC TRANSLATION INITIATION FACTOR 4E RELATED"/>
    <property type="match status" value="1"/>
</dbReference>
<dbReference type="Gene3D" id="3.30.760.10">
    <property type="entry name" value="RNA Cap, Translation Initiation Factor Eif4e"/>
    <property type="match status" value="1"/>
</dbReference>
<evidence type="ECO:0000256" key="3">
    <source>
        <dbReference type="ARBA" id="ARBA00022845"/>
    </source>
</evidence>
<evidence type="ECO:0000256" key="6">
    <source>
        <dbReference type="RuleBase" id="RU004374"/>
    </source>
</evidence>
<dbReference type="EMBL" id="JABSTR010000001">
    <property type="protein sequence ID" value="KAH9360247.1"/>
    <property type="molecule type" value="Genomic_DNA"/>
</dbReference>
<evidence type="ECO:0000256" key="4">
    <source>
        <dbReference type="ARBA" id="ARBA00022884"/>
    </source>
</evidence>
<keyword evidence="9" id="KW-1185">Reference proteome</keyword>
<name>A0A9J6FBV5_HAELO</name>
<keyword evidence="3" id="KW-0810">Translation regulation</keyword>
<feature type="region of interest" description="Disordered" evidence="7">
    <location>
        <begin position="1"/>
        <end position="45"/>
    </location>
</feature>
<protein>
    <submittedName>
        <fullName evidence="8">Uncharacterized protein</fullName>
    </submittedName>
</protein>
<evidence type="ECO:0000313" key="9">
    <source>
        <dbReference type="Proteomes" id="UP000821853"/>
    </source>
</evidence>
<dbReference type="GO" id="GO:0016281">
    <property type="term" value="C:eukaryotic translation initiation factor 4F complex"/>
    <property type="evidence" value="ECO:0007669"/>
    <property type="project" value="TreeGrafter"/>
</dbReference>